<dbReference type="Gene3D" id="3.40.225.10">
    <property type="entry name" value="Class II aldolase/adducin N-terminal domain"/>
    <property type="match status" value="1"/>
</dbReference>
<name>A0A1M6R825_9AQUI</name>
<dbReference type="OrthoDB" id="9805559at2"/>
<dbReference type="GO" id="GO:0016832">
    <property type="term" value="F:aldehyde-lyase activity"/>
    <property type="evidence" value="ECO:0007669"/>
    <property type="project" value="TreeGrafter"/>
</dbReference>
<dbReference type="InterPro" id="IPR036409">
    <property type="entry name" value="Aldolase_II/adducin_N_sf"/>
</dbReference>
<evidence type="ECO:0000313" key="5">
    <source>
        <dbReference type="Proteomes" id="UP000189810"/>
    </source>
</evidence>
<dbReference type="STRING" id="381751.SAMN05444391_0543"/>
<dbReference type="Pfam" id="PF00596">
    <property type="entry name" value="Aldolase_II"/>
    <property type="match status" value="1"/>
</dbReference>
<evidence type="ECO:0000313" key="4">
    <source>
        <dbReference type="EMBL" id="SHK28488.1"/>
    </source>
</evidence>
<dbReference type="PANTHER" id="PTHR22789">
    <property type="entry name" value="FUCULOSE PHOSPHATE ALDOLASE"/>
    <property type="match status" value="1"/>
</dbReference>
<reference evidence="4 5" key="1">
    <citation type="submission" date="2016-11" db="EMBL/GenBank/DDBJ databases">
        <authorList>
            <person name="Jaros S."/>
            <person name="Januszkiewicz K."/>
            <person name="Wedrychowicz H."/>
        </authorList>
    </citation>
    <scope>NUCLEOTIDE SEQUENCE [LARGE SCALE GENOMIC DNA]</scope>
    <source>
        <strain evidence="4 5">DSM 19557</strain>
    </source>
</reference>
<dbReference type="AlphaFoldDB" id="A0A1M6R825"/>
<keyword evidence="2" id="KW-0456">Lyase</keyword>
<sequence>MRYHLRKLIHVGRLMFQEGLVDARAGNLSVKVCNGMLISRRGSHLGNLGEEDFVFVSFEGGVLWERASSELLVHRAVYLHTEKSAVVHAHPIHTVALSLKVDVIRPVDSEGMDLLCEVRVIGPYKPGSEELAQAVAEALKDSHIVVVRGHGVFSADRDPFYAYSHISVLEHSCKILML</sequence>
<dbReference type="InterPro" id="IPR050197">
    <property type="entry name" value="Aldolase_class_II_sugar_metab"/>
</dbReference>
<gene>
    <name evidence="4" type="ORF">SAMN05444391_0543</name>
</gene>
<organism evidence="4 5">
    <name type="scientific">Thermocrinis minervae</name>
    <dbReference type="NCBI Taxonomy" id="381751"/>
    <lineage>
        <taxon>Bacteria</taxon>
        <taxon>Pseudomonadati</taxon>
        <taxon>Aquificota</taxon>
        <taxon>Aquificia</taxon>
        <taxon>Aquificales</taxon>
        <taxon>Aquificaceae</taxon>
        <taxon>Thermocrinis</taxon>
    </lineage>
</organism>
<dbReference type="PANTHER" id="PTHR22789:SF0">
    <property type="entry name" value="3-OXO-TETRONATE 4-PHOSPHATE DECARBOXYLASE-RELATED"/>
    <property type="match status" value="1"/>
</dbReference>
<dbReference type="Proteomes" id="UP000189810">
    <property type="component" value="Chromosome I"/>
</dbReference>
<dbReference type="GO" id="GO:0019323">
    <property type="term" value="P:pentose catabolic process"/>
    <property type="evidence" value="ECO:0007669"/>
    <property type="project" value="TreeGrafter"/>
</dbReference>
<dbReference type="GO" id="GO:0046872">
    <property type="term" value="F:metal ion binding"/>
    <property type="evidence" value="ECO:0007669"/>
    <property type="project" value="UniProtKB-KW"/>
</dbReference>
<evidence type="ECO:0000259" key="3">
    <source>
        <dbReference type="SMART" id="SM01007"/>
    </source>
</evidence>
<feature type="domain" description="Class II aldolase/adducin N-terminal" evidence="3">
    <location>
        <begin position="6"/>
        <end position="177"/>
    </location>
</feature>
<dbReference type="InterPro" id="IPR001303">
    <property type="entry name" value="Aldolase_II/adducin_N"/>
</dbReference>
<dbReference type="EMBL" id="LT670846">
    <property type="protein sequence ID" value="SHK28488.1"/>
    <property type="molecule type" value="Genomic_DNA"/>
</dbReference>
<accession>A0A1M6R825</accession>
<keyword evidence="5" id="KW-1185">Reference proteome</keyword>
<evidence type="ECO:0000256" key="2">
    <source>
        <dbReference type="ARBA" id="ARBA00023239"/>
    </source>
</evidence>
<dbReference type="SUPFAM" id="SSF53639">
    <property type="entry name" value="AraD/HMP-PK domain-like"/>
    <property type="match status" value="1"/>
</dbReference>
<dbReference type="SMART" id="SM01007">
    <property type="entry name" value="Aldolase_II"/>
    <property type="match status" value="1"/>
</dbReference>
<proteinExistence type="predicted"/>
<keyword evidence="1" id="KW-0479">Metal-binding</keyword>
<protein>
    <submittedName>
        <fullName evidence="4">L-fuculose-phosphate aldolase</fullName>
    </submittedName>
</protein>
<dbReference type="GO" id="GO:0005829">
    <property type="term" value="C:cytosol"/>
    <property type="evidence" value="ECO:0007669"/>
    <property type="project" value="TreeGrafter"/>
</dbReference>
<evidence type="ECO:0000256" key="1">
    <source>
        <dbReference type="ARBA" id="ARBA00022723"/>
    </source>
</evidence>